<name>K1REI9_MAGGI</name>
<dbReference type="PANTHER" id="PTHR22803">
    <property type="entry name" value="MANNOSE, PHOSPHOLIPASE, LECTIN RECEPTOR RELATED"/>
    <property type="match status" value="1"/>
</dbReference>
<keyword evidence="1" id="KW-0675">Receptor</keyword>
<accession>K1REI9</accession>
<dbReference type="AlphaFoldDB" id="K1REI9"/>
<dbReference type="SUPFAM" id="SSF56436">
    <property type="entry name" value="C-type lectin-like"/>
    <property type="match status" value="2"/>
</dbReference>
<dbReference type="EMBL" id="JH818745">
    <property type="protein sequence ID" value="EKC42164.1"/>
    <property type="molecule type" value="Genomic_DNA"/>
</dbReference>
<dbReference type="InterPro" id="IPR001304">
    <property type="entry name" value="C-type_lectin-like"/>
</dbReference>
<dbReference type="Pfam" id="PF00059">
    <property type="entry name" value="Lectin_C"/>
    <property type="match status" value="1"/>
</dbReference>
<organism evidence="1">
    <name type="scientific">Magallana gigas</name>
    <name type="common">Pacific oyster</name>
    <name type="synonym">Crassostrea gigas</name>
    <dbReference type="NCBI Taxonomy" id="29159"/>
    <lineage>
        <taxon>Eukaryota</taxon>
        <taxon>Metazoa</taxon>
        <taxon>Spiralia</taxon>
        <taxon>Lophotrochozoa</taxon>
        <taxon>Mollusca</taxon>
        <taxon>Bivalvia</taxon>
        <taxon>Autobranchia</taxon>
        <taxon>Pteriomorphia</taxon>
        <taxon>Ostreida</taxon>
        <taxon>Ostreoidea</taxon>
        <taxon>Ostreidae</taxon>
        <taxon>Magallana</taxon>
    </lineage>
</organism>
<dbReference type="InterPro" id="IPR016187">
    <property type="entry name" value="CTDL_fold"/>
</dbReference>
<dbReference type="InterPro" id="IPR016186">
    <property type="entry name" value="C-type_lectin-like/link_sf"/>
</dbReference>
<dbReference type="PROSITE" id="PS50041">
    <property type="entry name" value="C_TYPE_LECTIN_2"/>
    <property type="match status" value="1"/>
</dbReference>
<proteinExistence type="predicted"/>
<dbReference type="HOGENOM" id="CLU_049894_12_0_1"/>
<sequence length="264" mass="30877">MKSFVAVALIICLWAVVNASYDNAPKYSAFGYAAAKLTGRHCPPGWLQYHQSCYYFSRDRLSWWQASMKCASMGGFLCNIDEAHENTYIRHHLSMYQVVNASYDNAPKYSAFGYAAAKLTGRHCPPGWLQYHQSCYYFSRDRLSWWQASMKCASMGGFLCNIDEAHENTYIRHHLSMYQVSPGAWFGLNDCLYPNVHRWGWGFSNKRCHKFDWYAGEPVYHQKGDYNCGIFWSSYKYHWHVDSCTQRNYYVCEMKMGKPCKCQY</sequence>
<dbReference type="Gene3D" id="3.10.100.10">
    <property type="entry name" value="Mannose-Binding Protein A, subunit A"/>
    <property type="match status" value="2"/>
</dbReference>
<protein>
    <submittedName>
        <fullName evidence="1">Asialoglycoprotein receptor 2</fullName>
    </submittedName>
</protein>
<dbReference type="SMART" id="SM00034">
    <property type="entry name" value="CLECT"/>
    <property type="match status" value="1"/>
</dbReference>
<dbReference type="InterPro" id="IPR050111">
    <property type="entry name" value="C-type_lectin/snaclec_domain"/>
</dbReference>
<dbReference type="InParanoid" id="K1REI9"/>
<dbReference type="CDD" id="cd00037">
    <property type="entry name" value="CLECT"/>
    <property type="match status" value="1"/>
</dbReference>
<evidence type="ECO:0000313" key="1">
    <source>
        <dbReference type="EMBL" id="EKC42164.1"/>
    </source>
</evidence>
<gene>
    <name evidence="1" type="ORF">CGI_10006917</name>
</gene>
<reference evidence="1" key="1">
    <citation type="journal article" date="2012" name="Nature">
        <title>The oyster genome reveals stress adaptation and complexity of shell formation.</title>
        <authorList>
            <person name="Zhang G."/>
            <person name="Fang X."/>
            <person name="Guo X."/>
            <person name="Li L."/>
            <person name="Luo R."/>
            <person name="Xu F."/>
            <person name="Yang P."/>
            <person name="Zhang L."/>
            <person name="Wang X."/>
            <person name="Qi H."/>
            <person name="Xiong Z."/>
            <person name="Que H."/>
            <person name="Xie Y."/>
            <person name="Holland P.W."/>
            <person name="Paps J."/>
            <person name="Zhu Y."/>
            <person name="Wu F."/>
            <person name="Chen Y."/>
            <person name="Wang J."/>
            <person name="Peng C."/>
            <person name="Meng J."/>
            <person name="Yang L."/>
            <person name="Liu J."/>
            <person name="Wen B."/>
            <person name="Zhang N."/>
            <person name="Huang Z."/>
            <person name="Zhu Q."/>
            <person name="Feng Y."/>
            <person name="Mount A."/>
            <person name="Hedgecock D."/>
            <person name="Xu Z."/>
            <person name="Liu Y."/>
            <person name="Domazet-Loso T."/>
            <person name="Du Y."/>
            <person name="Sun X."/>
            <person name="Zhang S."/>
            <person name="Liu B."/>
            <person name="Cheng P."/>
            <person name="Jiang X."/>
            <person name="Li J."/>
            <person name="Fan D."/>
            <person name="Wang W."/>
            <person name="Fu W."/>
            <person name="Wang T."/>
            <person name="Wang B."/>
            <person name="Zhang J."/>
            <person name="Peng Z."/>
            <person name="Li Y."/>
            <person name="Li N."/>
            <person name="Wang J."/>
            <person name="Chen M."/>
            <person name="He Y."/>
            <person name="Tan F."/>
            <person name="Song X."/>
            <person name="Zheng Q."/>
            <person name="Huang R."/>
            <person name="Yang H."/>
            <person name="Du X."/>
            <person name="Chen L."/>
            <person name="Yang M."/>
            <person name="Gaffney P.M."/>
            <person name="Wang S."/>
            <person name="Luo L."/>
            <person name="She Z."/>
            <person name="Ming Y."/>
            <person name="Huang W."/>
            <person name="Zhang S."/>
            <person name="Huang B."/>
            <person name="Zhang Y."/>
            <person name="Qu T."/>
            <person name="Ni P."/>
            <person name="Miao G."/>
            <person name="Wang J."/>
            <person name="Wang Q."/>
            <person name="Steinberg C.E."/>
            <person name="Wang H."/>
            <person name="Li N."/>
            <person name="Qian L."/>
            <person name="Zhang G."/>
            <person name="Li Y."/>
            <person name="Yang H."/>
            <person name="Liu X."/>
            <person name="Wang J."/>
            <person name="Yin Y."/>
            <person name="Wang J."/>
        </authorList>
    </citation>
    <scope>NUCLEOTIDE SEQUENCE [LARGE SCALE GENOMIC DNA]</scope>
    <source>
        <strain evidence="1">05x7-T-G4-1.051#20</strain>
    </source>
</reference>